<accession>A0A0F7DIQ8</accession>
<dbReference type="EMBL" id="DAATTI010000020">
    <property type="protein sequence ID" value="HAF0026002.1"/>
    <property type="molecule type" value="Genomic_DNA"/>
</dbReference>
<reference evidence="2" key="2">
    <citation type="journal article" date="2018" name="Genome Biol.">
        <title>SKESA: strategic k-mer extension for scrupulous assemblies.</title>
        <authorList>
            <person name="Souvorov A."/>
            <person name="Agarwala R."/>
            <person name="Lipman D.J."/>
        </authorList>
    </citation>
    <scope>NUCLEOTIDE SEQUENCE</scope>
    <source>
        <strain evidence="2">2011-60-176-1</strain>
    </source>
</reference>
<protein>
    <recommendedName>
        <fullName evidence="4">Prophage protein</fullName>
    </recommendedName>
</protein>
<reference evidence="2" key="3">
    <citation type="submission" date="2018-07" db="EMBL/GenBank/DDBJ databases">
        <authorList>
            <consortium name="NCBI Pathogen Detection Project"/>
        </authorList>
    </citation>
    <scope>NUCLEOTIDE SEQUENCE</scope>
    <source>
        <strain evidence="2">2011-60-176-1</strain>
    </source>
</reference>
<dbReference type="EMBL" id="CP011428">
    <property type="protein sequence ID" value="AKH07455.1"/>
    <property type="molecule type" value="Genomic_DNA"/>
</dbReference>
<evidence type="ECO:0000313" key="2">
    <source>
        <dbReference type="EMBL" id="HAF0026002.1"/>
    </source>
</evidence>
<evidence type="ECO:0000313" key="1">
    <source>
        <dbReference type="EMBL" id="AKH07455.1"/>
    </source>
</evidence>
<reference evidence="1 3" key="1">
    <citation type="journal article" date="2015" name="Genome Announc.">
        <title>Complete Genome Sequencing of a Multidrug-Resistant and Human-Invasive Salmonella enterica Serovar Typhimurium Strain of the Emerging Sequence Type 213 Genotype.</title>
        <authorList>
            <person name="Calva E."/>
            <person name="Silva C."/>
            <person name="Zaidi M.B."/>
            <person name="Sanchez-Flores A."/>
            <person name="Estrada K."/>
            <person name="Silva G.G."/>
            <person name="Soto-Jimenez L.M."/>
            <person name="Wiesner M."/>
            <person name="Fernandez-Mora M."/>
            <person name="Edwards R.A."/>
            <person name="Vinuesa P."/>
        </authorList>
    </citation>
    <scope>NUCLEOTIDE SEQUENCE [LARGE SCALE GENOMIC DNA]</scope>
    <source>
        <strain evidence="1 3">YU39</strain>
    </source>
</reference>
<evidence type="ECO:0008006" key="4">
    <source>
        <dbReference type="Google" id="ProtNLM"/>
    </source>
</evidence>
<proteinExistence type="predicted"/>
<gene>
    <name evidence="2" type="ORF">G4192_003354</name>
    <name evidence="1" type="ORF">SE14_01937</name>
</gene>
<dbReference type="PATRIC" id="fig|59201.158.peg.1964"/>
<dbReference type="Proteomes" id="UP000034636">
    <property type="component" value="Chromosome"/>
</dbReference>
<sequence length="138" mass="15321">MNTKEEGIINTLKKISEAEDEMAKDAVKRSQHMAALHALTIAKITADAAKIIEEQSKEIDTLKTQSTVAAMNPSSIGRCIYILGSAMMPQYTIIAELHGKYLITPYHTKESELLTNLRLIERSQAVFIDDAQRAVFNA</sequence>
<name>A0A0F7DIQ8_SALTM</name>
<dbReference type="RefSeq" id="WP_001092663.1">
    <property type="nucleotide sequence ID" value="NZ_CP011428.1"/>
</dbReference>
<evidence type="ECO:0000313" key="3">
    <source>
        <dbReference type="Proteomes" id="UP000034636"/>
    </source>
</evidence>
<organism evidence="1 3">
    <name type="scientific">Salmonella typhimurium</name>
    <dbReference type="NCBI Taxonomy" id="90371"/>
    <lineage>
        <taxon>Bacteria</taxon>
        <taxon>Pseudomonadati</taxon>
        <taxon>Pseudomonadota</taxon>
        <taxon>Gammaproteobacteria</taxon>
        <taxon>Enterobacterales</taxon>
        <taxon>Enterobacteriaceae</taxon>
        <taxon>Salmonella</taxon>
    </lineage>
</organism>
<dbReference type="AlphaFoldDB" id="A0A0F7DIQ8"/>
<accession>A0A402UKV0</accession>